<dbReference type="PANTHER" id="PTHR22847:SF637">
    <property type="entry name" value="WD REPEAT DOMAIN 5B"/>
    <property type="match status" value="1"/>
</dbReference>
<keyword evidence="2" id="KW-0677">Repeat</keyword>
<dbReference type="Pfam" id="PF00400">
    <property type="entry name" value="WD40"/>
    <property type="match status" value="5"/>
</dbReference>
<sequence length="320" mass="34410">MNQRPEPVQFDVVLVGTGNAPELVAVLGRIQGLLRDYSSPDPKTRVKAISQALQYGDEGVNLLLQALSTDESADVKDAAYNLLVSKYGKLIEIIQALKTYKSRKSISSWQLQYTTAHTDAVNSVAFSPDGRTLASGSDDHTIKLWDVTTGLEIATLTGHSDVVSSVAFSPDGCTLASSSYDNTIKLWDVTTGRETASLTDGFVSVAFSPDGRTLASGSWDNITLWDMVTGREIASLTDGFGSVAFSPDGRTLASSSYDHTIKLWDVATGREIASLNGHSDEVNSVAFSPDGRTLASSSYDHTIKLWDVVTQRRIASLIGH</sequence>
<feature type="repeat" description="WD" evidence="3">
    <location>
        <begin position="233"/>
        <end position="274"/>
    </location>
</feature>
<dbReference type="CDD" id="cd00200">
    <property type="entry name" value="WD40"/>
    <property type="match status" value="1"/>
</dbReference>
<organism evidence="4 5">
    <name type="scientific">Anabaenopsis tanganyikae CS-531</name>
    <dbReference type="NCBI Taxonomy" id="2785304"/>
    <lineage>
        <taxon>Bacteria</taxon>
        <taxon>Bacillati</taxon>
        <taxon>Cyanobacteriota</taxon>
        <taxon>Cyanophyceae</taxon>
        <taxon>Nostocales</taxon>
        <taxon>Nodulariaceae</taxon>
        <taxon>Anabaenopsis</taxon>
        <taxon>Anabaenopsis tanganyikae</taxon>
    </lineage>
</organism>
<dbReference type="PRINTS" id="PR00320">
    <property type="entry name" value="GPROTEINBRPT"/>
</dbReference>
<gene>
    <name evidence="4" type="ORF">NWP22_06470</name>
</gene>
<proteinExistence type="predicted"/>
<feature type="repeat" description="WD" evidence="3">
    <location>
        <begin position="114"/>
        <end position="155"/>
    </location>
</feature>
<feature type="repeat" description="WD" evidence="3">
    <location>
        <begin position="156"/>
        <end position="197"/>
    </location>
</feature>
<evidence type="ECO:0000313" key="5">
    <source>
        <dbReference type="Proteomes" id="UP001159386"/>
    </source>
</evidence>
<comment type="caution">
    <text evidence="4">The sequence shown here is derived from an EMBL/GenBank/DDBJ whole genome shotgun (WGS) entry which is preliminary data.</text>
</comment>
<feature type="non-terminal residue" evidence="4">
    <location>
        <position position="320"/>
    </location>
</feature>
<accession>A0ABT6KDB3</accession>
<dbReference type="SUPFAM" id="SSF50978">
    <property type="entry name" value="WD40 repeat-like"/>
    <property type="match status" value="1"/>
</dbReference>
<evidence type="ECO:0000256" key="3">
    <source>
        <dbReference type="PROSITE-ProRule" id="PRU00221"/>
    </source>
</evidence>
<dbReference type="SMART" id="SM00320">
    <property type="entry name" value="WD40"/>
    <property type="match status" value="5"/>
</dbReference>
<dbReference type="PROSITE" id="PS50082">
    <property type="entry name" value="WD_REPEATS_2"/>
    <property type="match status" value="4"/>
</dbReference>
<evidence type="ECO:0000256" key="1">
    <source>
        <dbReference type="ARBA" id="ARBA00022574"/>
    </source>
</evidence>
<feature type="repeat" description="WD" evidence="3">
    <location>
        <begin position="275"/>
        <end position="316"/>
    </location>
</feature>
<evidence type="ECO:0000256" key="2">
    <source>
        <dbReference type="ARBA" id="ARBA00022737"/>
    </source>
</evidence>
<name>A0ABT6KDB3_9CYAN</name>
<dbReference type="PROSITE" id="PS00678">
    <property type="entry name" value="WD_REPEATS_1"/>
    <property type="match status" value="4"/>
</dbReference>
<dbReference type="EMBL" id="JANQDF010000061">
    <property type="protein sequence ID" value="MDH6105515.1"/>
    <property type="molecule type" value="Genomic_DNA"/>
</dbReference>
<dbReference type="Proteomes" id="UP001159386">
    <property type="component" value="Unassembled WGS sequence"/>
</dbReference>
<dbReference type="InterPro" id="IPR015943">
    <property type="entry name" value="WD40/YVTN_repeat-like_dom_sf"/>
</dbReference>
<keyword evidence="5" id="KW-1185">Reference proteome</keyword>
<dbReference type="PANTHER" id="PTHR22847">
    <property type="entry name" value="WD40 REPEAT PROTEIN"/>
    <property type="match status" value="1"/>
</dbReference>
<keyword evidence="1 3" id="KW-0853">WD repeat</keyword>
<dbReference type="InterPro" id="IPR020472">
    <property type="entry name" value="WD40_PAC1"/>
</dbReference>
<evidence type="ECO:0000313" key="4">
    <source>
        <dbReference type="EMBL" id="MDH6105515.1"/>
    </source>
</evidence>
<dbReference type="InterPro" id="IPR036322">
    <property type="entry name" value="WD40_repeat_dom_sf"/>
</dbReference>
<protein>
    <submittedName>
        <fullName evidence="4">WD40 repeat domain-containing protein</fullName>
    </submittedName>
</protein>
<dbReference type="PROSITE" id="PS50294">
    <property type="entry name" value="WD_REPEATS_REGION"/>
    <property type="match status" value="4"/>
</dbReference>
<reference evidence="4 5" key="1">
    <citation type="journal article" date="2023" name="J. Phycol.">
        <title>Chrysosporum ovalisporum is synonymous with the true-branching cyanobacterium Umezakia natans (Nostocales/Aphanizomenonaceae).</title>
        <authorList>
            <person name="McGregor G.B."/>
            <person name="Sendall B.C."/>
            <person name="Niiyama Y."/>
            <person name="Tuji A."/>
            <person name="Willis A."/>
        </authorList>
    </citation>
    <scope>NUCLEOTIDE SEQUENCE [LARGE SCALE GENOMIC DNA]</scope>
    <source>
        <strain evidence="4 5">CS-531</strain>
    </source>
</reference>
<dbReference type="Gene3D" id="2.130.10.10">
    <property type="entry name" value="YVTN repeat-like/Quinoprotein amine dehydrogenase"/>
    <property type="match status" value="2"/>
</dbReference>
<dbReference type="InterPro" id="IPR019775">
    <property type="entry name" value="WD40_repeat_CS"/>
</dbReference>
<dbReference type="InterPro" id="IPR001680">
    <property type="entry name" value="WD40_rpt"/>
</dbReference>